<comment type="caution">
    <text evidence="3">The sequence shown here is derived from an EMBL/GenBank/DDBJ whole genome shotgun (WGS) entry which is preliminary data.</text>
</comment>
<keyword evidence="1" id="KW-0732">Signal</keyword>
<reference evidence="3 4" key="1">
    <citation type="submission" date="2024-10" db="EMBL/GenBank/DDBJ databases">
        <title>Updated reference genomes for cyclostephanoid diatoms.</title>
        <authorList>
            <person name="Roberts W.R."/>
            <person name="Alverson A.J."/>
        </authorList>
    </citation>
    <scope>NUCLEOTIDE SEQUENCE [LARGE SCALE GENOMIC DNA]</scope>
    <source>
        <strain evidence="3 4">AJA010-31</strain>
    </source>
</reference>
<evidence type="ECO:0000313" key="3">
    <source>
        <dbReference type="EMBL" id="KAL3801190.1"/>
    </source>
</evidence>
<gene>
    <name evidence="3" type="ORF">ACHAWO_002761</name>
</gene>
<evidence type="ECO:0000256" key="1">
    <source>
        <dbReference type="SAM" id="SignalP"/>
    </source>
</evidence>
<feature type="domain" description="25S rRNA (uridine-N(3))-methyltransferase BMT5-like" evidence="2">
    <location>
        <begin position="126"/>
        <end position="315"/>
    </location>
</feature>
<keyword evidence="4" id="KW-1185">Reference proteome</keyword>
<organism evidence="3 4">
    <name type="scientific">Cyclotella atomus</name>
    <dbReference type="NCBI Taxonomy" id="382360"/>
    <lineage>
        <taxon>Eukaryota</taxon>
        <taxon>Sar</taxon>
        <taxon>Stramenopiles</taxon>
        <taxon>Ochrophyta</taxon>
        <taxon>Bacillariophyta</taxon>
        <taxon>Coscinodiscophyceae</taxon>
        <taxon>Thalassiosirophycidae</taxon>
        <taxon>Stephanodiscales</taxon>
        <taxon>Stephanodiscaceae</taxon>
        <taxon>Cyclotella</taxon>
    </lineage>
</organism>
<dbReference type="Pfam" id="PF10354">
    <property type="entry name" value="BMT5-like"/>
    <property type="match status" value="1"/>
</dbReference>
<proteinExistence type="predicted"/>
<evidence type="ECO:0000259" key="2">
    <source>
        <dbReference type="Pfam" id="PF10354"/>
    </source>
</evidence>
<dbReference type="EMBL" id="JALLPJ020000144">
    <property type="protein sequence ID" value="KAL3801190.1"/>
    <property type="molecule type" value="Genomic_DNA"/>
</dbReference>
<name>A0ABD3QLC7_9STRA</name>
<dbReference type="InterPro" id="IPR019446">
    <property type="entry name" value="BMT5-like"/>
</dbReference>
<dbReference type="AlphaFoldDB" id="A0ABD3QLC7"/>
<feature type="signal peptide" evidence="1">
    <location>
        <begin position="1"/>
        <end position="30"/>
    </location>
</feature>
<evidence type="ECO:0000313" key="4">
    <source>
        <dbReference type="Proteomes" id="UP001530400"/>
    </source>
</evidence>
<dbReference type="Proteomes" id="UP001530400">
    <property type="component" value="Unassembled WGS sequence"/>
</dbReference>
<feature type="chain" id="PRO_5044791869" description="25S rRNA (uridine-N(3))-methyltransferase BMT5-like domain-containing protein" evidence="1">
    <location>
        <begin position="31"/>
        <end position="483"/>
    </location>
</feature>
<sequence>MLSRRINKHLILCRIAPIMSLLLCYTSCAAFQTQSNQVRHSVQRAALSACCSSSTRAVLAILRKRTVRFHSKHPLRYQQPTAAFSTKLPCVAEPDVIAESGLSKWAFLPRKKDGTSNKSNLIENVLVCGDGDLSFSADIASELESLNITLFATVLEDEATHNQVYKLSASNTKKIGASGHRTIFGIDATKLPSYFGLESSDPILFDRIQFNFPHWRGKANNRYNSPTAAAILPIIVDSWQICDCCGTFPRQLLNEFLKSASKVLSPNGEIHVALCGGQGGASATSLQEWRGSWTASLFGGEHGLLLADTFPFEAQYRLSSHRGVDRPFSLGKDPMMHIFVKPDGVVEAPRHIQLCCRHELHVIVPDDNGVSYVCFIDQICSGDAVENIIQNIVPDGVRVEVPARKILDYHETHEGNRIAVFLVVYCSERYPGTRSMADEWRAKTEIEVAKVIPLRQNRAGRTVSHPFPYNSLHPEIKYNTKLC</sequence>
<accession>A0ABD3QLC7</accession>
<protein>
    <recommendedName>
        <fullName evidence="2">25S rRNA (uridine-N(3))-methyltransferase BMT5-like domain-containing protein</fullName>
    </recommendedName>
</protein>